<keyword evidence="4" id="KW-1185">Reference proteome</keyword>
<accession>A0ABQ4FZA5</accession>
<dbReference type="Pfam" id="PF13560">
    <property type="entry name" value="HTH_31"/>
    <property type="match status" value="1"/>
</dbReference>
<dbReference type="CDD" id="cd00161">
    <property type="entry name" value="beta-trefoil_Ricin-like"/>
    <property type="match status" value="1"/>
</dbReference>
<gene>
    <name evidence="3" type="ORF">Mco01_31300</name>
</gene>
<feature type="region of interest" description="Disordered" evidence="1">
    <location>
        <begin position="94"/>
        <end position="136"/>
    </location>
</feature>
<evidence type="ECO:0000313" key="4">
    <source>
        <dbReference type="Proteomes" id="UP000603904"/>
    </source>
</evidence>
<dbReference type="RefSeq" id="WP_204057607.1">
    <property type="nucleotide sequence ID" value="NZ_BAAAGP010000008.1"/>
</dbReference>
<feature type="compositionally biased region" description="Low complexity" evidence="1">
    <location>
        <begin position="168"/>
        <end position="186"/>
    </location>
</feature>
<proteinExistence type="predicted"/>
<dbReference type="PROSITE" id="PS50231">
    <property type="entry name" value="RICIN_B_LECTIN"/>
    <property type="match status" value="1"/>
</dbReference>
<dbReference type="EMBL" id="BOOC01000013">
    <property type="protein sequence ID" value="GIH40130.1"/>
    <property type="molecule type" value="Genomic_DNA"/>
</dbReference>
<name>A0ABQ4FZA5_9ACTN</name>
<organism evidence="3 4">
    <name type="scientific">Microbispora corallina</name>
    <dbReference type="NCBI Taxonomy" id="83302"/>
    <lineage>
        <taxon>Bacteria</taxon>
        <taxon>Bacillati</taxon>
        <taxon>Actinomycetota</taxon>
        <taxon>Actinomycetes</taxon>
        <taxon>Streptosporangiales</taxon>
        <taxon>Streptosporangiaceae</taxon>
        <taxon>Microbispora</taxon>
    </lineage>
</organism>
<feature type="region of interest" description="Disordered" evidence="1">
    <location>
        <begin position="168"/>
        <end position="202"/>
    </location>
</feature>
<feature type="domain" description="Ricin B lectin" evidence="2">
    <location>
        <begin position="255"/>
        <end position="338"/>
    </location>
</feature>
<reference evidence="3 4" key="1">
    <citation type="submission" date="2021-01" db="EMBL/GenBank/DDBJ databases">
        <title>Whole genome shotgun sequence of Microbispora corallina NBRC 16416.</title>
        <authorList>
            <person name="Komaki H."/>
            <person name="Tamura T."/>
        </authorList>
    </citation>
    <scope>NUCLEOTIDE SEQUENCE [LARGE SCALE GENOMIC DNA]</scope>
    <source>
        <strain evidence="3 4">NBRC 16416</strain>
    </source>
</reference>
<dbReference type="Gene3D" id="2.80.10.50">
    <property type="match status" value="1"/>
</dbReference>
<evidence type="ECO:0000256" key="1">
    <source>
        <dbReference type="SAM" id="MobiDB-lite"/>
    </source>
</evidence>
<sequence>MHGAVTPPPDPEGASTAGDFVAALGRLRQWSGLTYRQLAAAAEAAGRVLPASTTAGALGRTTLPKEEFVVAFVQACGLGDVEAARWVAARKRLASGAPPPSQEPAVPVEQPEAPADPSPSPGDEGTAQAPPAHGRPRRWRLPVAAVAIALVLVAGALAVPAVRASWTGHAPAGAPSAGAAGRPSGGLTNKASTAGAPSPSRSALPARGWYRILPSHVADRDLCIGEGRERSGRTDRPLAVQRPCRGLVPDTFLSPVGDGKYEIQWHHPVEGAGCLTVDEAETRPGALLAPATCTGAAHQHFLLEPAGRGFSLRPAHSGLCLGALYGEADVNAGAELAQQACTGKADQIFLLRRVPTPPWTTASPGPK</sequence>
<feature type="compositionally biased region" description="Low complexity" evidence="1">
    <location>
        <begin position="103"/>
        <end position="113"/>
    </location>
</feature>
<dbReference type="Pfam" id="PF14200">
    <property type="entry name" value="RicinB_lectin_2"/>
    <property type="match status" value="1"/>
</dbReference>
<protein>
    <recommendedName>
        <fullName evidence="2">Ricin B lectin domain-containing protein</fullName>
    </recommendedName>
</protein>
<evidence type="ECO:0000259" key="2">
    <source>
        <dbReference type="Pfam" id="PF14200"/>
    </source>
</evidence>
<evidence type="ECO:0000313" key="3">
    <source>
        <dbReference type="EMBL" id="GIH40130.1"/>
    </source>
</evidence>
<dbReference type="InterPro" id="IPR000772">
    <property type="entry name" value="Ricin_B_lectin"/>
</dbReference>
<dbReference type="Proteomes" id="UP000603904">
    <property type="component" value="Unassembled WGS sequence"/>
</dbReference>
<comment type="caution">
    <text evidence="3">The sequence shown here is derived from an EMBL/GenBank/DDBJ whole genome shotgun (WGS) entry which is preliminary data.</text>
</comment>
<dbReference type="InterPro" id="IPR035992">
    <property type="entry name" value="Ricin_B-like_lectins"/>
</dbReference>
<dbReference type="SUPFAM" id="SSF50370">
    <property type="entry name" value="Ricin B-like lectins"/>
    <property type="match status" value="1"/>
</dbReference>